<name>A0A1Y1WR46_9FUNG</name>
<dbReference type="OrthoDB" id="2167693at2759"/>
<evidence type="ECO:0000313" key="1">
    <source>
        <dbReference type="EMBL" id="ORX75746.1"/>
    </source>
</evidence>
<organism evidence="1 2">
    <name type="scientific">Anaeromyces robustus</name>
    <dbReference type="NCBI Taxonomy" id="1754192"/>
    <lineage>
        <taxon>Eukaryota</taxon>
        <taxon>Fungi</taxon>
        <taxon>Fungi incertae sedis</taxon>
        <taxon>Chytridiomycota</taxon>
        <taxon>Chytridiomycota incertae sedis</taxon>
        <taxon>Neocallimastigomycetes</taxon>
        <taxon>Neocallimastigales</taxon>
        <taxon>Neocallimastigaceae</taxon>
        <taxon>Anaeromyces</taxon>
    </lineage>
</organism>
<sequence>MTIPMHHYHFHSKSNFVQDRFYYIITGKEKGPIKTFLNRVKQLDNCFKELIKNYINNINEKSPIYSLIKKNGVTANENWSYQGIITEYDGKEYLNICYFRNSFDKNNKIGTKIYDGENLNVGLMNQLSDDTKNTFIHGNIYPVFKVSSIIAYEKKENDKTIISFKVKPYFKNIMVKKGTLYYGVTESNKK</sequence>
<dbReference type="EMBL" id="MCFG01000339">
    <property type="protein sequence ID" value="ORX75746.1"/>
    <property type="molecule type" value="Genomic_DNA"/>
</dbReference>
<accession>A0A1Y1WR46</accession>
<evidence type="ECO:0000313" key="2">
    <source>
        <dbReference type="Proteomes" id="UP000193944"/>
    </source>
</evidence>
<reference evidence="1 2" key="1">
    <citation type="submission" date="2016-08" db="EMBL/GenBank/DDBJ databases">
        <title>A Parts List for Fungal Cellulosomes Revealed by Comparative Genomics.</title>
        <authorList>
            <consortium name="DOE Joint Genome Institute"/>
            <person name="Haitjema C.H."/>
            <person name="Gilmore S.P."/>
            <person name="Henske J.K."/>
            <person name="Solomon K.V."/>
            <person name="De Groot R."/>
            <person name="Kuo A."/>
            <person name="Mondo S.J."/>
            <person name="Salamov A.A."/>
            <person name="Labutti K."/>
            <person name="Zhao Z."/>
            <person name="Chiniquy J."/>
            <person name="Barry K."/>
            <person name="Brewer H.M."/>
            <person name="Purvine S.O."/>
            <person name="Wright A.T."/>
            <person name="Boxma B."/>
            <person name="Van Alen T."/>
            <person name="Hackstein J.H."/>
            <person name="Baker S.E."/>
            <person name="Grigoriev I.V."/>
            <person name="O'Malley M.A."/>
        </authorList>
    </citation>
    <scope>NUCLEOTIDE SEQUENCE [LARGE SCALE GENOMIC DNA]</scope>
    <source>
        <strain evidence="1 2">S4</strain>
    </source>
</reference>
<protein>
    <submittedName>
        <fullName evidence="1">Uncharacterized protein</fullName>
    </submittedName>
</protein>
<reference evidence="1 2" key="2">
    <citation type="submission" date="2016-08" db="EMBL/GenBank/DDBJ databases">
        <title>Pervasive Adenine N6-methylation of Active Genes in Fungi.</title>
        <authorList>
            <consortium name="DOE Joint Genome Institute"/>
            <person name="Mondo S.J."/>
            <person name="Dannebaum R.O."/>
            <person name="Kuo R.C."/>
            <person name="Labutti K."/>
            <person name="Haridas S."/>
            <person name="Kuo A."/>
            <person name="Salamov A."/>
            <person name="Ahrendt S.R."/>
            <person name="Lipzen A."/>
            <person name="Sullivan W."/>
            <person name="Andreopoulos W.B."/>
            <person name="Clum A."/>
            <person name="Lindquist E."/>
            <person name="Daum C."/>
            <person name="Ramamoorthy G.K."/>
            <person name="Gryganskyi A."/>
            <person name="Culley D."/>
            <person name="Magnuson J.K."/>
            <person name="James T.Y."/>
            <person name="O'Malley M.A."/>
            <person name="Stajich J.E."/>
            <person name="Spatafora J.W."/>
            <person name="Visel A."/>
            <person name="Grigoriev I.V."/>
        </authorList>
    </citation>
    <scope>NUCLEOTIDE SEQUENCE [LARGE SCALE GENOMIC DNA]</scope>
    <source>
        <strain evidence="1 2">S4</strain>
    </source>
</reference>
<gene>
    <name evidence="1" type="ORF">BCR32DRAFT_329679</name>
</gene>
<dbReference type="AlphaFoldDB" id="A0A1Y1WR46"/>
<keyword evidence="2" id="KW-1185">Reference proteome</keyword>
<comment type="caution">
    <text evidence="1">The sequence shown here is derived from an EMBL/GenBank/DDBJ whole genome shotgun (WGS) entry which is preliminary data.</text>
</comment>
<dbReference type="Proteomes" id="UP000193944">
    <property type="component" value="Unassembled WGS sequence"/>
</dbReference>
<proteinExistence type="predicted"/>